<protein>
    <submittedName>
        <fullName evidence="1">Uncharacterized protein</fullName>
    </submittedName>
</protein>
<sequence>MRHVSATPCATHRVRRDRRTTQKSLRTFAHLHLCDAGTACGREFFFQLADSLACAPAIAADASSLPVRNAMAASCRYRKHGNFPAFFARAVFLVVPASTIGGVGKAAGAACGGRGAHASEKKIARKC</sequence>
<proteinExistence type="predicted"/>
<accession>A0ABU2I8H8</accession>
<dbReference type="Proteomes" id="UP001260534">
    <property type="component" value="Unassembled WGS sequence"/>
</dbReference>
<name>A0ABU2I8H8_9XANT</name>
<dbReference type="RefSeq" id="WP_209229606.1">
    <property type="nucleotide sequence ID" value="NZ_JAGHXG010000004.1"/>
</dbReference>
<gene>
    <name evidence="1" type="ORF">PNQ69_16870</name>
</gene>
<keyword evidence="2" id="KW-1185">Reference proteome</keyword>
<dbReference type="EMBL" id="JAQMHB010000001">
    <property type="protein sequence ID" value="MDS9994440.1"/>
    <property type="molecule type" value="Genomic_DNA"/>
</dbReference>
<evidence type="ECO:0000313" key="2">
    <source>
        <dbReference type="Proteomes" id="UP001260534"/>
    </source>
</evidence>
<organism evidence="1 2">
    <name type="scientific">Xanthomonas hawaiiensis</name>
    <dbReference type="NCBI Taxonomy" id="3003247"/>
    <lineage>
        <taxon>Bacteria</taxon>
        <taxon>Pseudomonadati</taxon>
        <taxon>Pseudomonadota</taxon>
        <taxon>Gammaproteobacteria</taxon>
        <taxon>Lysobacterales</taxon>
        <taxon>Lysobacteraceae</taxon>
        <taxon>Xanthomonas</taxon>
    </lineage>
</organism>
<evidence type="ECO:0000313" key="1">
    <source>
        <dbReference type="EMBL" id="MDS9994440.1"/>
    </source>
</evidence>
<reference evidence="1 2" key="1">
    <citation type="submission" date="2023-01" db="EMBL/GenBank/DDBJ databases">
        <title>Xanthomonas hawaiianensis sp. nov. isolated from Araceae family in Hawaii.</title>
        <authorList>
            <person name="Chunag S.-C."/>
            <person name="Dobhal S."/>
            <person name="Alvarez A."/>
            <person name="Arif M."/>
        </authorList>
    </citation>
    <scope>NUCLEOTIDE SEQUENCE [LARGE SCALE GENOMIC DNA]</scope>
    <source>
        <strain evidence="1 2">A2111</strain>
    </source>
</reference>
<comment type="caution">
    <text evidence="1">The sequence shown here is derived from an EMBL/GenBank/DDBJ whole genome shotgun (WGS) entry which is preliminary data.</text>
</comment>